<dbReference type="InterPro" id="IPR011990">
    <property type="entry name" value="TPR-like_helical_dom_sf"/>
</dbReference>
<comment type="caution">
    <text evidence="2">The sequence shown here is derived from an EMBL/GenBank/DDBJ whole genome shotgun (WGS) entry which is preliminary data.</text>
</comment>
<reference evidence="2 3" key="1">
    <citation type="submission" date="2021-03" db="EMBL/GenBank/DDBJ databases">
        <title>Genomic Encyclopedia of Type Strains, Phase IV (KMG-IV): sequencing the most valuable type-strain genomes for metagenomic binning, comparative biology and taxonomic classification.</title>
        <authorList>
            <person name="Goeker M."/>
        </authorList>
    </citation>
    <scope>NUCLEOTIDE SEQUENCE [LARGE SCALE GENOMIC DNA]</scope>
    <source>
        <strain evidence="2 3">DSM 14349</strain>
    </source>
</reference>
<evidence type="ECO:0000259" key="1">
    <source>
        <dbReference type="PROSITE" id="PS50943"/>
    </source>
</evidence>
<dbReference type="PROSITE" id="PS50943">
    <property type="entry name" value="HTH_CROC1"/>
    <property type="match status" value="1"/>
</dbReference>
<protein>
    <submittedName>
        <fullName evidence="2">Transcriptional regulator with XRE-family HTH domain</fullName>
    </submittedName>
</protein>
<dbReference type="Gene3D" id="1.25.40.10">
    <property type="entry name" value="Tetratricopeptide repeat domain"/>
    <property type="match status" value="1"/>
</dbReference>
<accession>A0ABS4FS57</accession>
<keyword evidence="3" id="KW-1185">Reference proteome</keyword>
<evidence type="ECO:0000313" key="2">
    <source>
        <dbReference type="EMBL" id="MBP1905409.1"/>
    </source>
</evidence>
<dbReference type="Proteomes" id="UP001519272">
    <property type="component" value="Unassembled WGS sequence"/>
</dbReference>
<proteinExistence type="predicted"/>
<organism evidence="2 3">
    <name type="scientific">Paenibacillus turicensis</name>
    <dbReference type="NCBI Taxonomy" id="160487"/>
    <lineage>
        <taxon>Bacteria</taxon>
        <taxon>Bacillati</taxon>
        <taxon>Bacillota</taxon>
        <taxon>Bacilli</taxon>
        <taxon>Bacillales</taxon>
        <taxon>Paenibacillaceae</taxon>
        <taxon>Paenibacillus</taxon>
    </lineage>
</organism>
<dbReference type="EMBL" id="JAGGKG010000008">
    <property type="protein sequence ID" value="MBP1905409.1"/>
    <property type="molecule type" value="Genomic_DNA"/>
</dbReference>
<dbReference type="SUPFAM" id="SSF48452">
    <property type="entry name" value="TPR-like"/>
    <property type="match status" value="1"/>
</dbReference>
<gene>
    <name evidence="2" type="ORF">J2Z32_002039</name>
</gene>
<dbReference type="SUPFAM" id="SSF47413">
    <property type="entry name" value="lambda repressor-like DNA-binding domains"/>
    <property type="match status" value="1"/>
</dbReference>
<evidence type="ECO:0000313" key="3">
    <source>
        <dbReference type="Proteomes" id="UP001519272"/>
    </source>
</evidence>
<dbReference type="InterPro" id="IPR001387">
    <property type="entry name" value="Cro/C1-type_HTH"/>
</dbReference>
<feature type="domain" description="HTH cro/C1-type" evidence="1">
    <location>
        <begin position="11"/>
        <end position="65"/>
    </location>
</feature>
<dbReference type="InterPro" id="IPR010982">
    <property type="entry name" value="Lambda_DNA-bd_dom_sf"/>
</dbReference>
<sequence>MNSISSIPSFIQHFLHNHQLTMNKFADSIQMNVGALSNIINGKRSISVKQLDQVTAGMGLEQGHFYSLYITENFEQGTMDWRRLRPLLLRCAELNKLDEIEQILQLSLENLNYIPLLFDMAEHFFIQGKKEAAIKLYQGIAETERNQHSERLALCQYRLFTLKLNDDMENNLLLVTQFEPYVERLEEGYQLEAIHKLININISLSRWTNVKQYAQTLLEKSSKQYTLFGEGSVNLKNNRPIIFYILYAYLELAHVQFEFQQYKEGLKYIDMYTNTEWVNSPTSEELKIIELFQEWAEANRLLYQLRDGKIEVLPDYVEYISTLEHEKFLGIYHIIIVANKFKLDVDNIIERFKEHLSFKPQQTKISTISNQVTLERYSNLLRELGIYYLNKGHLDTGVRYIIDSLESAIKINSKDIKLKCIMAIFEISLQNKDYVGNEKFKNLMGDVLEMSKQP</sequence>
<dbReference type="Gene3D" id="1.10.260.40">
    <property type="entry name" value="lambda repressor-like DNA-binding domains"/>
    <property type="match status" value="1"/>
</dbReference>
<name>A0ABS4FS57_9BACL</name>